<accession>A0A8J7PK88</accession>
<dbReference type="InterPro" id="IPR001915">
    <property type="entry name" value="Peptidase_M48"/>
</dbReference>
<feature type="transmembrane region" description="Helical" evidence="12">
    <location>
        <begin position="57"/>
        <end position="75"/>
    </location>
</feature>
<evidence type="ECO:0000256" key="9">
    <source>
        <dbReference type="ARBA" id="ARBA00023049"/>
    </source>
</evidence>
<dbReference type="Pfam" id="PF01435">
    <property type="entry name" value="Peptidase_M48"/>
    <property type="match status" value="1"/>
</dbReference>
<keyword evidence="4 12" id="KW-0812">Transmembrane</keyword>
<evidence type="ECO:0000256" key="4">
    <source>
        <dbReference type="ARBA" id="ARBA00022692"/>
    </source>
</evidence>
<evidence type="ECO:0000256" key="7">
    <source>
        <dbReference type="ARBA" id="ARBA00022833"/>
    </source>
</evidence>
<dbReference type="PANTHER" id="PTHR43221:SF1">
    <property type="entry name" value="PROTEASE HTPX"/>
    <property type="match status" value="1"/>
</dbReference>
<evidence type="ECO:0000256" key="12">
    <source>
        <dbReference type="SAM" id="Phobius"/>
    </source>
</evidence>
<keyword evidence="6 11" id="KW-0378">Hydrolase</keyword>
<dbReference type="PANTHER" id="PTHR43221">
    <property type="entry name" value="PROTEASE HTPX"/>
    <property type="match status" value="1"/>
</dbReference>
<keyword evidence="7 11" id="KW-0862">Zinc</keyword>
<evidence type="ECO:0000256" key="6">
    <source>
        <dbReference type="ARBA" id="ARBA00022801"/>
    </source>
</evidence>
<keyword evidence="9 11" id="KW-0482">Metalloprotease</keyword>
<evidence type="ECO:0000256" key="11">
    <source>
        <dbReference type="RuleBase" id="RU003983"/>
    </source>
</evidence>
<keyword evidence="3 11" id="KW-0645">Protease</keyword>
<keyword evidence="10 12" id="KW-0472">Membrane</keyword>
<evidence type="ECO:0000256" key="1">
    <source>
        <dbReference type="ARBA" id="ARBA00004651"/>
    </source>
</evidence>
<dbReference type="InterPro" id="IPR050083">
    <property type="entry name" value="HtpX_protease"/>
</dbReference>
<evidence type="ECO:0000313" key="14">
    <source>
        <dbReference type="EMBL" id="MBN8662832.1"/>
    </source>
</evidence>
<keyword evidence="5" id="KW-0479">Metal-binding</keyword>
<evidence type="ECO:0000313" key="15">
    <source>
        <dbReference type="Proteomes" id="UP000664277"/>
    </source>
</evidence>
<dbReference type="Gene3D" id="3.30.2010.10">
    <property type="entry name" value="Metalloproteases ('zincins'), catalytic domain"/>
    <property type="match status" value="1"/>
</dbReference>
<proteinExistence type="inferred from homology"/>
<dbReference type="GO" id="GO:0004222">
    <property type="term" value="F:metalloendopeptidase activity"/>
    <property type="evidence" value="ECO:0007669"/>
    <property type="project" value="InterPro"/>
</dbReference>
<dbReference type="GO" id="GO:0006508">
    <property type="term" value="P:proteolysis"/>
    <property type="evidence" value="ECO:0007669"/>
    <property type="project" value="UniProtKB-KW"/>
</dbReference>
<protein>
    <submittedName>
        <fullName evidence="14">M48 family metalloprotease</fullName>
    </submittedName>
</protein>
<dbReference type="AlphaFoldDB" id="A0A8J7PK88"/>
<dbReference type="GO" id="GO:0046872">
    <property type="term" value="F:metal ion binding"/>
    <property type="evidence" value="ECO:0007669"/>
    <property type="project" value="UniProtKB-KW"/>
</dbReference>
<dbReference type="Proteomes" id="UP000664277">
    <property type="component" value="Unassembled WGS sequence"/>
</dbReference>
<evidence type="ECO:0000256" key="10">
    <source>
        <dbReference type="ARBA" id="ARBA00023136"/>
    </source>
</evidence>
<gene>
    <name evidence="14" type="ORF">J0M35_20865</name>
</gene>
<evidence type="ECO:0000256" key="8">
    <source>
        <dbReference type="ARBA" id="ARBA00022989"/>
    </source>
</evidence>
<comment type="subcellular location">
    <subcellularLocation>
        <location evidence="1">Cell membrane</location>
        <topology evidence="1">Multi-pass membrane protein</topology>
    </subcellularLocation>
</comment>
<evidence type="ECO:0000256" key="3">
    <source>
        <dbReference type="ARBA" id="ARBA00022670"/>
    </source>
</evidence>
<comment type="cofactor">
    <cofactor evidence="11">
        <name>Zn(2+)</name>
        <dbReference type="ChEBI" id="CHEBI:29105"/>
    </cofactor>
    <text evidence="11">Binds 1 zinc ion per subunit.</text>
</comment>
<evidence type="ECO:0000256" key="2">
    <source>
        <dbReference type="ARBA" id="ARBA00022475"/>
    </source>
</evidence>
<evidence type="ECO:0000259" key="13">
    <source>
        <dbReference type="Pfam" id="PF01435"/>
    </source>
</evidence>
<feature type="domain" description="Peptidase M48" evidence="13">
    <location>
        <begin position="96"/>
        <end position="347"/>
    </location>
</feature>
<feature type="transmembrane region" description="Helical" evidence="12">
    <location>
        <begin position="178"/>
        <end position="200"/>
    </location>
</feature>
<dbReference type="EMBL" id="JAFLCK010000056">
    <property type="protein sequence ID" value="MBN8662832.1"/>
    <property type="molecule type" value="Genomic_DNA"/>
</dbReference>
<evidence type="ECO:0000256" key="5">
    <source>
        <dbReference type="ARBA" id="ARBA00022723"/>
    </source>
</evidence>
<comment type="caution">
    <text evidence="14">The sequence shown here is derived from an EMBL/GenBank/DDBJ whole genome shotgun (WGS) entry which is preliminary data.</text>
</comment>
<comment type="similarity">
    <text evidence="11">Belongs to the peptidase M48 family.</text>
</comment>
<keyword evidence="8 12" id="KW-1133">Transmembrane helix</keyword>
<name>A0A8J7PK88_9BACT</name>
<reference evidence="14" key="1">
    <citation type="submission" date="2021-02" db="EMBL/GenBank/DDBJ databases">
        <title>Genome-Resolved Metagenomics of a Microbial Community Performing Photosynthetic Biological Nutrient Removal.</title>
        <authorList>
            <person name="Mcdaniel E.A."/>
        </authorList>
    </citation>
    <scope>NUCLEOTIDE SEQUENCE</scope>
    <source>
        <strain evidence="14">UWPOB_OBS1</strain>
    </source>
</reference>
<organism evidence="14 15">
    <name type="scientific">Candidatus Obscuribacter phosphatis</name>
    <dbReference type="NCBI Taxonomy" id="1906157"/>
    <lineage>
        <taxon>Bacteria</taxon>
        <taxon>Bacillati</taxon>
        <taxon>Candidatus Melainabacteria</taxon>
        <taxon>Candidatus Obscuribacterales</taxon>
        <taxon>Candidatus Obscuribacteraceae</taxon>
        <taxon>Candidatus Obscuribacter</taxon>
    </lineage>
</organism>
<dbReference type="GO" id="GO:0005886">
    <property type="term" value="C:plasma membrane"/>
    <property type="evidence" value="ECO:0007669"/>
    <property type="project" value="UniProtKB-SubCell"/>
</dbReference>
<feature type="transmembrane region" description="Helical" evidence="12">
    <location>
        <begin position="30"/>
        <end position="51"/>
    </location>
</feature>
<sequence>MEVQMFKKYRIIGPDDPNYSRMKKRLLETWLKTLAGYGLMGLLVFAAFWGFGYSYSFQLGFGLLWFLVPVLSWWFSAKIAIAMTKSTPADPQNPEHKRLIDIVDRVYARSGLKFKPPVYISDNPLPNAFATGPIHRKAVVAATRGLFLTGMTDAEIEAVFAHELGHVKNYDVAINSMLSVLSMIFFMIVDAGVKVLMAGIRIFNKDFGVRPELRSKPRGFFTGILEWVVMYLIFQLTGQMTKVVQMFVMRSRESAADATGSLMTGKPCDLATALLKLVAYVEKNRPRGRDAELYRALRPVMTIDPLFDASRAEPEPQGLWQRLVRFWRMLQLTHPPVPERVQALEKMNGSACNLQI</sequence>
<keyword evidence="2" id="KW-1003">Cell membrane</keyword>
<feature type="transmembrane region" description="Helical" evidence="12">
    <location>
        <begin position="220"/>
        <end position="237"/>
    </location>
</feature>